<comment type="caution">
    <text evidence="2">The sequence shown here is derived from an EMBL/GenBank/DDBJ whole genome shotgun (WGS) entry which is preliminary data.</text>
</comment>
<gene>
    <name evidence="2" type="ORF">QBC33DRAFT_530002</name>
</gene>
<dbReference type="EMBL" id="MU839001">
    <property type="protein sequence ID" value="KAK1770052.1"/>
    <property type="molecule type" value="Genomic_DNA"/>
</dbReference>
<reference evidence="2" key="1">
    <citation type="submission" date="2023-06" db="EMBL/GenBank/DDBJ databases">
        <title>Genome-scale phylogeny and comparative genomics of the fungal order Sordariales.</title>
        <authorList>
            <consortium name="Lawrence Berkeley National Laboratory"/>
            <person name="Hensen N."/>
            <person name="Bonometti L."/>
            <person name="Westerberg I."/>
            <person name="Brannstrom I.O."/>
            <person name="Guillou S."/>
            <person name="Cros-Aarteil S."/>
            <person name="Calhoun S."/>
            <person name="Haridas S."/>
            <person name="Kuo A."/>
            <person name="Mondo S."/>
            <person name="Pangilinan J."/>
            <person name="Riley R."/>
            <person name="Labutti K."/>
            <person name="Andreopoulos B."/>
            <person name="Lipzen A."/>
            <person name="Chen C."/>
            <person name="Yanf M."/>
            <person name="Daum C."/>
            <person name="Ng V."/>
            <person name="Clum A."/>
            <person name="Steindorff A."/>
            <person name="Ohm R."/>
            <person name="Martin F."/>
            <person name="Silar P."/>
            <person name="Natvig D."/>
            <person name="Lalanne C."/>
            <person name="Gautier V."/>
            <person name="Ament-Velasquez S.L."/>
            <person name="Kruys A."/>
            <person name="Hutchinson M.I."/>
            <person name="Powell A.J."/>
            <person name="Barry K."/>
            <person name="Miller A.N."/>
            <person name="Grigoriev I.V."/>
            <person name="Debuchy R."/>
            <person name="Gladieux P."/>
            <person name="Thoren M.H."/>
            <person name="Johannesson H."/>
        </authorList>
    </citation>
    <scope>NUCLEOTIDE SEQUENCE</scope>
    <source>
        <strain evidence="2">8032-3</strain>
    </source>
</reference>
<protein>
    <submittedName>
        <fullName evidence="2">Uncharacterized protein</fullName>
    </submittedName>
</protein>
<evidence type="ECO:0000313" key="2">
    <source>
        <dbReference type="EMBL" id="KAK1770052.1"/>
    </source>
</evidence>
<evidence type="ECO:0000256" key="1">
    <source>
        <dbReference type="SAM" id="Phobius"/>
    </source>
</evidence>
<keyword evidence="1" id="KW-0812">Transmembrane</keyword>
<evidence type="ECO:0000313" key="3">
    <source>
        <dbReference type="Proteomes" id="UP001244011"/>
    </source>
</evidence>
<organism evidence="2 3">
    <name type="scientific">Phialemonium atrogriseum</name>
    <dbReference type="NCBI Taxonomy" id="1093897"/>
    <lineage>
        <taxon>Eukaryota</taxon>
        <taxon>Fungi</taxon>
        <taxon>Dikarya</taxon>
        <taxon>Ascomycota</taxon>
        <taxon>Pezizomycotina</taxon>
        <taxon>Sordariomycetes</taxon>
        <taxon>Sordariomycetidae</taxon>
        <taxon>Cephalothecales</taxon>
        <taxon>Cephalothecaceae</taxon>
        <taxon>Phialemonium</taxon>
    </lineage>
</organism>
<feature type="transmembrane region" description="Helical" evidence="1">
    <location>
        <begin position="15"/>
        <end position="35"/>
    </location>
</feature>
<accession>A0AAJ0FJL4</accession>
<keyword evidence="1" id="KW-1133">Transmembrane helix</keyword>
<dbReference type="AlphaFoldDB" id="A0AAJ0FJL4"/>
<dbReference type="GeneID" id="85310384"/>
<dbReference type="RefSeq" id="XP_060286265.1">
    <property type="nucleotide sequence ID" value="XM_060427197.1"/>
</dbReference>
<sequence length="83" mass="9212">MVNQPAKLSAPSLGAARLLPAVVVIGSVSAVAAYIRSQLQNESRTMDRFFSQYKSPQSEASRQRVFDGRKEDPRKSLFNVLGW</sequence>
<keyword evidence="1" id="KW-0472">Membrane</keyword>
<proteinExistence type="predicted"/>
<dbReference type="Proteomes" id="UP001244011">
    <property type="component" value="Unassembled WGS sequence"/>
</dbReference>
<keyword evidence="3" id="KW-1185">Reference proteome</keyword>
<name>A0AAJ0FJL4_9PEZI</name>